<sequence>MKRSHVFILSVLPIVLNNVLTPIAIAGFVGFREFVKNPAYYIFLYGPYLWSVYEIFLAYLALVFLRREGGDVKRVIGGFRDRPLLSIAIVIGFTALSMSLNYVSSLMFGASTSSNLIKMLPLFTVLYLATVGSIIAGICEELIWRGYLLTRFETLTGKKVVAVVIQAILFGLYHGPYAISPVVFGLIAGLIYIKTRRLTPLMISHTIIDSIGFTIAYLT</sequence>
<dbReference type="PANTHER" id="PTHR43592">
    <property type="entry name" value="CAAX AMINO TERMINAL PROTEASE"/>
    <property type="match status" value="1"/>
</dbReference>
<dbReference type="GO" id="GO:0004175">
    <property type="term" value="F:endopeptidase activity"/>
    <property type="evidence" value="ECO:0007669"/>
    <property type="project" value="UniProtKB-ARBA"/>
</dbReference>
<keyword evidence="1" id="KW-0472">Membrane</keyword>
<evidence type="ECO:0000313" key="3">
    <source>
        <dbReference type="EMBL" id="HEM66483.1"/>
    </source>
</evidence>
<proteinExistence type="predicted"/>
<evidence type="ECO:0000256" key="1">
    <source>
        <dbReference type="SAM" id="Phobius"/>
    </source>
</evidence>
<organism evidence="3">
    <name type="scientific">Ignisphaera aggregans</name>
    <dbReference type="NCBI Taxonomy" id="334771"/>
    <lineage>
        <taxon>Archaea</taxon>
        <taxon>Thermoproteota</taxon>
        <taxon>Thermoprotei</taxon>
        <taxon>Desulfurococcales</taxon>
        <taxon>Desulfurococcaceae</taxon>
        <taxon>Ignisphaera</taxon>
    </lineage>
</organism>
<accession>A0A7J2U2K6</accession>
<comment type="caution">
    <text evidence="3">The sequence shown here is derived from an EMBL/GenBank/DDBJ whole genome shotgun (WGS) entry which is preliminary data.</text>
</comment>
<feature type="transmembrane region" description="Helical" evidence="1">
    <location>
        <begin position="42"/>
        <end position="64"/>
    </location>
</feature>
<dbReference type="InterPro" id="IPR003675">
    <property type="entry name" value="Rce1/LyrA-like_dom"/>
</dbReference>
<dbReference type="Pfam" id="PF02517">
    <property type="entry name" value="Rce1-like"/>
    <property type="match status" value="1"/>
</dbReference>
<keyword evidence="3" id="KW-0378">Hydrolase</keyword>
<keyword evidence="3" id="KW-0645">Protease</keyword>
<dbReference type="EMBL" id="DSEU01000017">
    <property type="protein sequence ID" value="HEM66483.1"/>
    <property type="molecule type" value="Genomic_DNA"/>
</dbReference>
<reference evidence="3" key="1">
    <citation type="journal article" date="2020" name="mSystems">
        <title>Genome- and Community-Level Interaction Insights into Carbon Utilization and Element Cycling Functions of Hydrothermarchaeota in Hydrothermal Sediment.</title>
        <authorList>
            <person name="Zhou Z."/>
            <person name="Liu Y."/>
            <person name="Xu W."/>
            <person name="Pan J."/>
            <person name="Luo Z.H."/>
            <person name="Li M."/>
        </authorList>
    </citation>
    <scope>NUCLEOTIDE SEQUENCE [LARGE SCALE GENOMIC DNA]</scope>
    <source>
        <strain evidence="3">SpSt-125</strain>
    </source>
</reference>
<keyword evidence="1" id="KW-1133">Transmembrane helix</keyword>
<feature type="transmembrane region" description="Helical" evidence="1">
    <location>
        <begin position="199"/>
        <end position="218"/>
    </location>
</feature>
<keyword evidence="3" id="KW-0482">Metalloprotease</keyword>
<dbReference type="GO" id="GO:0080120">
    <property type="term" value="P:CAAX-box protein maturation"/>
    <property type="evidence" value="ECO:0007669"/>
    <property type="project" value="UniProtKB-ARBA"/>
</dbReference>
<dbReference type="GO" id="GO:0008237">
    <property type="term" value="F:metallopeptidase activity"/>
    <property type="evidence" value="ECO:0007669"/>
    <property type="project" value="UniProtKB-KW"/>
</dbReference>
<dbReference type="AlphaFoldDB" id="A0A7J2U2K6"/>
<feature type="transmembrane region" description="Helical" evidence="1">
    <location>
        <begin position="84"/>
        <end position="104"/>
    </location>
</feature>
<keyword evidence="1" id="KW-0812">Transmembrane</keyword>
<gene>
    <name evidence="3" type="ORF">ENO26_02775</name>
</gene>
<dbReference type="PANTHER" id="PTHR43592:SF15">
    <property type="entry name" value="CAAX AMINO TERMINAL PROTEASE FAMILY PROTEIN"/>
    <property type="match status" value="1"/>
</dbReference>
<name>A0A7J2U2K6_9CREN</name>
<evidence type="ECO:0000259" key="2">
    <source>
        <dbReference type="Pfam" id="PF02517"/>
    </source>
</evidence>
<feature type="transmembrane region" description="Helical" evidence="1">
    <location>
        <begin position="160"/>
        <end position="193"/>
    </location>
</feature>
<dbReference type="GO" id="GO:0006508">
    <property type="term" value="P:proteolysis"/>
    <property type="evidence" value="ECO:0007669"/>
    <property type="project" value="UniProtKB-KW"/>
</dbReference>
<feature type="domain" description="CAAX prenyl protease 2/Lysostaphin resistance protein A-like" evidence="2">
    <location>
        <begin position="125"/>
        <end position="210"/>
    </location>
</feature>
<protein>
    <submittedName>
        <fullName evidence="3">CPBP family intramembrane metalloprotease</fullName>
    </submittedName>
</protein>
<feature type="transmembrane region" description="Helical" evidence="1">
    <location>
        <begin position="116"/>
        <end position="139"/>
    </location>
</feature>